<name>A0A9Q1QEX9_9CARY</name>
<dbReference type="AlphaFoldDB" id="A0A9Q1QEX9"/>
<feature type="domain" description="Pectinesterase inhibitor" evidence="2">
    <location>
        <begin position="12"/>
        <end position="167"/>
    </location>
</feature>
<dbReference type="Gene3D" id="1.20.140.40">
    <property type="entry name" value="Invertase/pectin methylesterase inhibitor family protein"/>
    <property type="match status" value="1"/>
</dbReference>
<evidence type="ECO:0000313" key="3">
    <source>
        <dbReference type="EMBL" id="KAJ8439274.1"/>
    </source>
</evidence>
<dbReference type="EMBL" id="JAKOGI010000226">
    <property type="protein sequence ID" value="KAJ8439274.1"/>
    <property type="molecule type" value="Genomic_DNA"/>
</dbReference>
<dbReference type="InterPro" id="IPR035513">
    <property type="entry name" value="Invertase/methylesterase_inhib"/>
</dbReference>
<evidence type="ECO:0000259" key="2">
    <source>
        <dbReference type="SMART" id="SM00856"/>
    </source>
</evidence>
<reference evidence="3" key="1">
    <citation type="submission" date="2022-04" db="EMBL/GenBank/DDBJ databases">
        <title>Carnegiea gigantea Genome sequencing and assembly v2.</title>
        <authorList>
            <person name="Copetti D."/>
            <person name="Sanderson M.J."/>
            <person name="Burquez A."/>
            <person name="Wojciechowski M.F."/>
        </authorList>
    </citation>
    <scope>NUCLEOTIDE SEQUENCE</scope>
    <source>
        <strain evidence="3">SGP5-SGP5p</strain>
        <tissue evidence="3">Aerial part</tissue>
    </source>
</reference>
<dbReference type="PANTHER" id="PTHR31080:SF117">
    <property type="entry name" value="PLANT INVERTASE_PECTIN METHYLESTERASE INHIBITOR SUPERFAMILY PROTEIN"/>
    <property type="match status" value="1"/>
</dbReference>
<evidence type="ECO:0000256" key="1">
    <source>
        <dbReference type="ARBA" id="ARBA00022729"/>
    </source>
</evidence>
<dbReference type="CDD" id="cd15798">
    <property type="entry name" value="PMEI-like_3"/>
    <property type="match status" value="1"/>
</dbReference>
<dbReference type="PANTHER" id="PTHR31080">
    <property type="entry name" value="PECTINESTERASE INHIBITOR-LIKE"/>
    <property type="match status" value="1"/>
</dbReference>
<proteinExistence type="predicted"/>
<dbReference type="InterPro" id="IPR051955">
    <property type="entry name" value="PME_Inhibitor"/>
</dbReference>
<dbReference type="OrthoDB" id="1430376at2759"/>
<comment type="caution">
    <text evidence="3">The sequence shown here is derived from an EMBL/GenBank/DDBJ whole genome shotgun (WGS) entry which is preliminary data.</text>
</comment>
<organism evidence="3 4">
    <name type="scientific">Carnegiea gigantea</name>
    <dbReference type="NCBI Taxonomy" id="171969"/>
    <lineage>
        <taxon>Eukaryota</taxon>
        <taxon>Viridiplantae</taxon>
        <taxon>Streptophyta</taxon>
        <taxon>Embryophyta</taxon>
        <taxon>Tracheophyta</taxon>
        <taxon>Spermatophyta</taxon>
        <taxon>Magnoliopsida</taxon>
        <taxon>eudicotyledons</taxon>
        <taxon>Gunneridae</taxon>
        <taxon>Pentapetalae</taxon>
        <taxon>Caryophyllales</taxon>
        <taxon>Cactineae</taxon>
        <taxon>Cactaceae</taxon>
        <taxon>Cactoideae</taxon>
        <taxon>Echinocereeae</taxon>
        <taxon>Carnegiea</taxon>
    </lineage>
</organism>
<keyword evidence="4" id="KW-1185">Reference proteome</keyword>
<dbReference type="SUPFAM" id="SSF101148">
    <property type="entry name" value="Plant invertase/pectin methylesterase inhibitor"/>
    <property type="match status" value="1"/>
</dbReference>
<dbReference type="SMART" id="SM00856">
    <property type="entry name" value="PMEI"/>
    <property type="match status" value="1"/>
</dbReference>
<dbReference type="Pfam" id="PF04043">
    <property type="entry name" value="PMEI"/>
    <property type="match status" value="1"/>
</dbReference>
<protein>
    <recommendedName>
        <fullName evidence="2">Pectinesterase inhibitor domain-containing protein</fullName>
    </recommendedName>
</protein>
<sequence>MSHICMQIKRACHTTFIKDSCSAATYPRLCYTNLSIYASEIKTSPKALATRSLFVALIEAQTASRTVGRLSRTRGLRPKEVAALSDCTAAMASSAAQLQRAVEELGHGGPSSEMVMSDVQTWTSTALTYAGTCIDGFEGRDMDGNVKIIVRRQIMKVTQLNSNALALVNSYGSSRKAHHQRHNNP</sequence>
<gene>
    <name evidence="3" type="ORF">Cgig2_030209</name>
</gene>
<dbReference type="NCBIfam" id="TIGR01614">
    <property type="entry name" value="PME_inhib"/>
    <property type="match status" value="1"/>
</dbReference>
<evidence type="ECO:0000313" key="4">
    <source>
        <dbReference type="Proteomes" id="UP001153076"/>
    </source>
</evidence>
<dbReference type="Proteomes" id="UP001153076">
    <property type="component" value="Unassembled WGS sequence"/>
</dbReference>
<accession>A0A9Q1QEX9</accession>
<keyword evidence="1" id="KW-0732">Signal</keyword>
<dbReference type="GO" id="GO:0004857">
    <property type="term" value="F:enzyme inhibitor activity"/>
    <property type="evidence" value="ECO:0007669"/>
    <property type="project" value="InterPro"/>
</dbReference>
<dbReference type="InterPro" id="IPR006501">
    <property type="entry name" value="Pectinesterase_inhib_dom"/>
</dbReference>